<name>A0A0V1LJ28_9BILA</name>
<organism evidence="1 2">
    <name type="scientific">Trichinella nativa</name>
    <dbReference type="NCBI Taxonomy" id="6335"/>
    <lineage>
        <taxon>Eukaryota</taxon>
        <taxon>Metazoa</taxon>
        <taxon>Ecdysozoa</taxon>
        <taxon>Nematoda</taxon>
        <taxon>Enoplea</taxon>
        <taxon>Dorylaimia</taxon>
        <taxon>Trichinellida</taxon>
        <taxon>Trichinellidae</taxon>
        <taxon>Trichinella</taxon>
    </lineage>
</organism>
<dbReference type="AlphaFoldDB" id="A0A0V1LJ28"/>
<evidence type="ECO:0000313" key="1">
    <source>
        <dbReference type="EMBL" id="KRZ59340.1"/>
    </source>
</evidence>
<dbReference type="Proteomes" id="UP000054721">
    <property type="component" value="Unassembled WGS sequence"/>
</dbReference>
<evidence type="ECO:0000313" key="2">
    <source>
        <dbReference type="Proteomes" id="UP000054721"/>
    </source>
</evidence>
<accession>A0A0V1LJ28</accession>
<sequence length="130" mass="14789">MRRRQFSPSSLLAHLQGEHSSVANGFFCSTFWTANCATIIVLLNNEAIEGMGITMVAQQPSAVSEKDAHFREEEERQDEKGCRLAAQQLNLMLRNNAQQDWARTIPDALPLAKWSPKRWILNYLSSTIKR</sequence>
<proteinExistence type="predicted"/>
<keyword evidence="2" id="KW-1185">Reference proteome</keyword>
<comment type="caution">
    <text evidence="1">The sequence shown here is derived from an EMBL/GenBank/DDBJ whole genome shotgun (WGS) entry which is preliminary data.</text>
</comment>
<protein>
    <submittedName>
        <fullName evidence="1">Uncharacterized protein</fullName>
    </submittedName>
</protein>
<gene>
    <name evidence="1" type="ORF">T02_15563</name>
</gene>
<dbReference type="EMBL" id="JYDW01000043">
    <property type="protein sequence ID" value="KRZ59340.1"/>
    <property type="molecule type" value="Genomic_DNA"/>
</dbReference>
<reference evidence="1 2" key="1">
    <citation type="submission" date="2015-05" db="EMBL/GenBank/DDBJ databases">
        <title>Evolution of Trichinella species and genotypes.</title>
        <authorList>
            <person name="Korhonen P.K."/>
            <person name="Edoardo P."/>
            <person name="Giuseppe L.R."/>
            <person name="Gasser R.B."/>
        </authorList>
    </citation>
    <scope>NUCLEOTIDE SEQUENCE [LARGE SCALE GENOMIC DNA]</scope>
    <source>
        <strain evidence="1">ISS10</strain>
    </source>
</reference>